<sequence length="395" mass="42643">MLPPAGGLKPGQHNPGWFQTVTSRSSCGTGPLIAPYSNATRARHEDAWGAVDRVAARDGARDLGRYLVTGGAGYVGSHIVLALRDRGDEVVVLDDLSKGHAAAVPEGVRLVAGRCEDRRALAEAFGSGRFDAVLHFAALSLVGDSMRDPLRYMSENLATLSAVAQAAVQHDCLRLVMSSTAALFGFPERIPIDEDQRLGPVSPYGESKLMCERALEWAEKIHGLRFASLRYFNAAGADPEGRAGEDHDPETHLVPLAIDAALGLRPPLMVFGTDYPTPDGTGVRDYVHVTDLADAHLRVLPLLETRSVRYNLGNGTGYSVREVIDTVARVSGRAVPHALGPRREGDPAVLVASSARLRAETGWSPRFPKLEDIVRTAWDWRLAHPQGYAKDRKAA</sequence>
<dbReference type="EMBL" id="JAERQM010000009">
    <property type="protein sequence ID" value="MBU8546703.1"/>
    <property type="molecule type" value="Genomic_DNA"/>
</dbReference>
<evidence type="ECO:0000256" key="5">
    <source>
        <dbReference type="ARBA" id="ARBA00023027"/>
    </source>
</evidence>
<dbReference type="GO" id="GO:0003978">
    <property type="term" value="F:UDP-glucose 4-epimerase activity"/>
    <property type="evidence" value="ECO:0007669"/>
    <property type="project" value="UniProtKB-EC"/>
</dbReference>
<dbReference type="PANTHER" id="PTHR43725">
    <property type="entry name" value="UDP-GLUCOSE 4-EPIMERASE"/>
    <property type="match status" value="1"/>
</dbReference>
<comment type="cofactor">
    <cofactor evidence="8">
        <name>NAD(+)</name>
        <dbReference type="ChEBI" id="CHEBI:57540"/>
    </cofactor>
</comment>
<evidence type="ECO:0000256" key="6">
    <source>
        <dbReference type="ARBA" id="ARBA00023235"/>
    </source>
</evidence>
<evidence type="ECO:0000256" key="4">
    <source>
        <dbReference type="ARBA" id="ARBA00013189"/>
    </source>
</evidence>
<comment type="similarity">
    <text evidence="3 8">Belongs to the NAD(P)-dependent epimerase/dehydratase family.</text>
</comment>
<keyword evidence="5 8" id="KW-0520">NAD</keyword>
<organism evidence="10 11">
    <name type="scientific">Falsiroseomonas oleicola</name>
    <dbReference type="NCBI Taxonomy" id="2801474"/>
    <lineage>
        <taxon>Bacteria</taxon>
        <taxon>Pseudomonadati</taxon>
        <taxon>Pseudomonadota</taxon>
        <taxon>Alphaproteobacteria</taxon>
        <taxon>Acetobacterales</taxon>
        <taxon>Roseomonadaceae</taxon>
        <taxon>Falsiroseomonas</taxon>
    </lineage>
</organism>
<dbReference type="NCBIfam" id="TIGR01179">
    <property type="entry name" value="galE"/>
    <property type="match status" value="1"/>
</dbReference>
<keyword evidence="7 8" id="KW-0119">Carbohydrate metabolism</keyword>
<evidence type="ECO:0000313" key="11">
    <source>
        <dbReference type="Proteomes" id="UP000689967"/>
    </source>
</evidence>
<proteinExistence type="inferred from homology"/>
<comment type="subunit">
    <text evidence="8">Homodimer.</text>
</comment>
<reference evidence="10 11" key="1">
    <citation type="submission" date="2021-01" db="EMBL/GenBank/DDBJ databases">
        <title>Roseomonas sp. nov, a bacterium isolated from an oil production mixture in Yumen Oilfield.</title>
        <authorList>
            <person name="Wu D."/>
        </authorList>
    </citation>
    <scope>NUCLEOTIDE SEQUENCE [LARGE SCALE GENOMIC DNA]</scope>
    <source>
        <strain evidence="10 11">ROY-5-3</strain>
    </source>
</reference>
<dbReference type="EC" id="5.1.3.2" evidence="4 8"/>
<dbReference type="CDD" id="cd05247">
    <property type="entry name" value="UDP_G4E_1_SDR_e"/>
    <property type="match status" value="1"/>
</dbReference>
<evidence type="ECO:0000256" key="2">
    <source>
        <dbReference type="ARBA" id="ARBA00004947"/>
    </source>
</evidence>
<comment type="pathway">
    <text evidence="2 8">Carbohydrate metabolism; galactose metabolism.</text>
</comment>
<dbReference type="Pfam" id="PF01370">
    <property type="entry name" value="Epimerase"/>
    <property type="match status" value="1"/>
</dbReference>
<comment type="caution">
    <text evidence="10">The sequence shown here is derived from an EMBL/GenBank/DDBJ whole genome shotgun (WGS) entry which is preliminary data.</text>
</comment>
<dbReference type="InterPro" id="IPR001509">
    <property type="entry name" value="Epimerase_deHydtase"/>
</dbReference>
<evidence type="ECO:0000256" key="3">
    <source>
        <dbReference type="ARBA" id="ARBA00007637"/>
    </source>
</evidence>
<dbReference type="InterPro" id="IPR005886">
    <property type="entry name" value="UDP_G4E"/>
</dbReference>
<evidence type="ECO:0000256" key="1">
    <source>
        <dbReference type="ARBA" id="ARBA00000083"/>
    </source>
</evidence>
<protein>
    <recommendedName>
        <fullName evidence="4 8">UDP-glucose 4-epimerase</fullName>
        <ecNumber evidence="4 8">5.1.3.2</ecNumber>
    </recommendedName>
</protein>
<evidence type="ECO:0000313" key="10">
    <source>
        <dbReference type="EMBL" id="MBU8546703.1"/>
    </source>
</evidence>
<gene>
    <name evidence="10" type="primary">galE</name>
    <name evidence="10" type="ORF">JJQ90_23495</name>
</gene>
<keyword evidence="11" id="KW-1185">Reference proteome</keyword>
<dbReference type="Proteomes" id="UP000689967">
    <property type="component" value="Unassembled WGS sequence"/>
</dbReference>
<accession>A0ABS6HFF9</accession>
<dbReference type="PANTHER" id="PTHR43725:SF53">
    <property type="entry name" value="UDP-ARABINOSE 4-EPIMERASE 1"/>
    <property type="match status" value="1"/>
</dbReference>
<comment type="catalytic activity">
    <reaction evidence="1 8">
        <text>UDP-alpha-D-glucose = UDP-alpha-D-galactose</text>
        <dbReference type="Rhea" id="RHEA:22168"/>
        <dbReference type="ChEBI" id="CHEBI:58885"/>
        <dbReference type="ChEBI" id="CHEBI:66914"/>
        <dbReference type="EC" id="5.1.3.2"/>
    </reaction>
</comment>
<name>A0ABS6HFF9_9PROT</name>
<feature type="domain" description="NAD-dependent epimerase/dehydratase" evidence="9">
    <location>
        <begin position="67"/>
        <end position="313"/>
    </location>
</feature>
<evidence type="ECO:0000256" key="7">
    <source>
        <dbReference type="ARBA" id="ARBA00023277"/>
    </source>
</evidence>
<evidence type="ECO:0000259" key="9">
    <source>
        <dbReference type="Pfam" id="PF01370"/>
    </source>
</evidence>
<keyword evidence="6 8" id="KW-0413">Isomerase</keyword>
<evidence type="ECO:0000256" key="8">
    <source>
        <dbReference type="RuleBase" id="RU366046"/>
    </source>
</evidence>